<gene>
    <name evidence="2" type="ORF">P8192_05395</name>
</gene>
<name>A0ABY8H8R2_9MICC</name>
<dbReference type="PRINTS" id="PR00368">
    <property type="entry name" value="FADPNR"/>
</dbReference>
<protein>
    <submittedName>
        <fullName evidence="2">NAD(P)-binding domain-containing protein</fullName>
    </submittedName>
</protein>
<dbReference type="EMBL" id="CP121252">
    <property type="protein sequence ID" value="WFP17540.1"/>
    <property type="molecule type" value="Genomic_DNA"/>
</dbReference>
<dbReference type="SUPFAM" id="SSF51905">
    <property type="entry name" value="FAD/NAD(P)-binding domain"/>
    <property type="match status" value="1"/>
</dbReference>
<reference evidence="2 3" key="1">
    <citation type="submission" date="2023-04" db="EMBL/GenBank/DDBJ databases">
        <title>Funneling lignin-derived compounds into biodiesel using alkali-halophilic Citricoccus sp. P2.</title>
        <authorList>
            <person name="Luo C.-B."/>
        </authorList>
    </citation>
    <scope>NUCLEOTIDE SEQUENCE [LARGE SCALE GENOMIC DNA]</scope>
    <source>
        <strain evidence="2 3">P2</strain>
    </source>
</reference>
<evidence type="ECO:0000313" key="2">
    <source>
        <dbReference type="EMBL" id="WFP17540.1"/>
    </source>
</evidence>
<evidence type="ECO:0000313" key="3">
    <source>
        <dbReference type="Proteomes" id="UP001219037"/>
    </source>
</evidence>
<sequence length="447" mass="47137">MRDLASAHQDLPVVIIGAGPVGLAAAAHVRERGLTPVVLEAGDTVAAAIRTWGHTRLFSPWRYNIDEAARRLLEPNGWQEPDLDALPTGHELVDDYLTPLSAALGHVIRTSTRVVAVSRQGIDKTRSQNRDNTPFLVRIAQTDGSYDDVQARSVIDASGTWEQPNPLGRSGLPAPGEAEAAARGLITQPLPAVTDAHRDRFAGRHILVIGAGHSAANTLLDLAELAQDAPETRISWAVRSADVTGVYGGEDRDELAARGALGSRLRALVESGVIDVHTTFTISGFEAAGDQLRVLATGSAGPEELRVDLLVPATGFRPDLSMLAELRLELDPAVEAPRQLGPLIDPEFHSCGSVEPHGESVLSHPEAGFYIVGMKSYGRAPTFLMATGYEQVRSIAAAMAGDRAAADEVHLNLPETGVCSTDLGGSCDAPAEPQLVTIGAPAAASCC</sequence>
<dbReference type="InterPro" id="IPR036188">
    <property type="entry name" value="FAD/NAD-bd_sf"/>
</dbReference>
<dbReference type="PRINTS" id="PR00411">
    <property type="entry name" value="PNDRDTASEI"/>
</dbReference>
<dbReference type="Proteomes" id="UP001219037">
    <property type="component" value="Chromosome"/>
</dbReference>
<dbReference type="RefSeq" id="WP_019157847.1">
    <property type="nucleotide sequence ID" value="NZ_CP121252.1"/>
</dbReference>
<dbReference type="Pfam" id="PF13738">
    <property type="entry name" value="Pyr_redox_3"/>
    <property type="match status" value="1"/>
</dbReference>
<keyword evidence="1" id="KW-0560">Oxidoreductase</keyword>
<accession>A0ABY8H8R2</accession>
<dbReference type="PANTHER" id="PTHR43539">
    <property type="entry name" value="FLAVIN-BINDING MONOOXYGENASE-LIKE PROTEIN (AFU_ORTHOLOGUE AFUA_4G09220)"/>
    <property type="match status" value="1"/>
</dbReference>
<dbReference type="InterPro" id="IPR050982">
    <property type="entry name" value="Auxin_biosynth/cation_transpt"/>
</dbReference>
<dbReference type="PANTHER" id="PTHR43539:SF78">
    <property type="entry name" value="FLAVIN-CONTAINING MONOOXYGENASE"/>
    <property type="match status" value="1"/>
</dbReference>
<evidence type="ECO:0000256" key="1">
    <source>
        <dbReference type="ARBA" id="ARBA00023002"/>
    </source>
</evidence>
<keyword evidence="3" id="KW-1185">Reference proteome</keyword>
<organism evidence="2 3">
    <name type="scientific">Citricoccus muralis</name>
    <dbReference type="NCBI Taxonomy" id="169134"/>
    <lineage>
        <taxon>Bacteria</taxon>
        <taxon>Bacillati</taxon>
        <taxon>Actinomycetota</taxon>
        <taxon>Actinomycetes</taxon>
        <taxon>Micrococcales</taxon>
        <taxon>Micrococcaceae</taxon>
        <taxon>Citricoccus</taxon>
    </lineage>
</organism>
<dbReference type="Gene3D" id="3.50.50.60">
    <property type="entry name" value="FAD/NAD(P)-binding domain"/>
    <property type="match status" value="1"/>
</dbReference>
<proteinExistence type="predicted"/>